<dbReference type="RefSeq" id="WP_210155236.1">
    <property type="nucleotide sequence ID" value="NZ_JAFCNB010000004.1"/>
</dbReference>
<dbReference type="EMBL" id="JAFCNB010000004">
    <property type="protein sequence ID" value="MBP2703918.1"/>
    <property type="molecule type" value="Genomic_DNA"/>
</dbReference>
<reference evidence="12" key="1">
    <citation type="submission" date="2021-02" db="EMBL/GenBank/DDBJ databases">
        <title>Draft genome sequence of Microbispora sp. RL4-1S isolated from rice leaves in Thailand.</title>
        <authorList>
            <person name="Muangham S."/>
            <person name="Duangmal K."/>
        </authorList>
    </citation>
    <scope>NUCLEOTIDE SEQUENCE</scope>
    <source>
        <strain evidence="12">RL4-1S</strain>
    </source>
</reference>
<dbReference type="InterPro" id="IPR041525">
    <property type="entry name" value="N/Namide_PRibTrfase"/>
</dbReference>
<dbReference type="SUPFAM" id="SSF54675">
    <property type="entry name" value="Nicotinate/Quinolinate PRTase N-terminal domain-like"/>
    <property type="match status" value="1"/>
</dbReference>
<evidence type="ECO:0000313" key="13">
    <source>
        <dbReference type="Proteomes" id="UP000674234"/>
    </source>
</evidence>
<keyword evidence="5 9" id="KW-0436">Ligase</keyword>
<keyword evidence="4" id="KW-0597">Phosphoprotein</keyword>
<feature type="domain" description="Nicotinate phosphoribosyltransferase N-terminal" evidence="11">
    <location>
        <begin position="5"/>
        <end position="127"/>
    </location>
</feature>
<dbReference type="PANTHER" id="PTHR11098:SF1">
    <property type="entry name" value="NICOTINATE PHOSPHORIBOSYLTRANSFERASE"/>
    <property type="match status" value="1"/>
</dbReference>
<evidence type="ECO:0000256" key="7">
    <source>
        <dbReference type="ARBA" id="ARBA00022679"/>
    </source>
</evidence>
<evidence type="ECO:0000256" key="1">
    <source>
        <dbReference type="ARBA" id="ARBA00004952"/>
    </source>
</evidence>
<dbReference type="PIRSF" id="PIRSF000484">
    <property type="entry name" value="NAPRT"/>
    <property type="match status" value="1"/>
</dbReference>
<dbReference type="InterPro" id="IPR006405">
    <property type="entry name" value="Nic_PRibTrfase_pncB"/>
</dbReference>
<dbReference type="NCBIfam" id="NF006696">
    <property type="entry name" value="PRK09243.1-3"/>
    <property type="match status" value="1"/>
</dbReference>
<evidence type="ECO:0000256" key="8">
    <source>
        <dbReference type="ARBA" id="ARBA00048668"/>
    </source>
</evidence>
<dbReference type="Proteomes" id="UP000674234">
    <property type="component" value="Unassembled WGS sequence"/>
</dbReference>
<dbReference type="GO" id="GO:0034355">
    <property type="term" value="P:NAD+ biosynthetic process via the salvage pathway"/>
    <property type="evidence" value="ECO:0007669"/>
    <property type="project" value="TreeGrafter"/>
</dbReference>
<name>A0A941AJ80_9ACTN</name>
<proteinExistence type="inferred from homology"/>
<dbReference type="Gene3D" id="3.20.20.70">
    <property type="entry name" value="Aldolase class I"/>
    <property type="match status" value="1"/>
</dbReference>
<evidence type="ECO:0000256" key="2">
    <source>
        <dbReference type="ARBA" id="ARBA00010897"/>
    </source>
</evidence>
<evidence type="ECO:0000256" key="6">
    <source>
        <dbReference type="ARBA" id="ARBA00022642"/>
    </source>
</evidence>
<dbReference type="GO" id="GO:0016757">
    <property type="term" value="F:glycosyltransferase activity"/>
    <property type="evidence" value="ECO:0007669"/>
    <property type="project" value="UniProtKB-KW"/>
</dbReference>
<dbReference type="InterPro" id="IPR013785">
    <property type="entry name" value="Aldolase_TIM"/>
</dbReference>
<dbReference type="PANTHER" id="PTHR11098">
    <property type="entry name" value="NICOTINATE PHOSPHORIBOSYLTRANSFERASE"/>
    <property type="match status" value="1"/>
</dbReference>
<evidence type="ECO:0000256" key="9">
    <source>
        <dbReference type="RuleBase" id="RU365100"/>
    </source>
</evidence>
<comment type="PTM">
    <text evidence="9">Transiently phosphorylated on a His residue during the reaction cycle. Phosphorylation strongly increases the affinity for substrates and increases the rate of nicotinate D-ribonucleotide production. Dephosphorylation regenerates the low-affinity form of the enzyme, leading to product release.</text>
</comment>
<comment type="pathway">
    <text evidence="1 9">Cofactor biosynthesis; NAD(+) biosynthesis; nicotinate D-ribonucleotide from nicotinate: step 1/1.</text>
</comment>
<evidence type="ECO:0000256" key="5">
    <source>
        <dbReference type="ARBA" id="ARBA00022598"/>
    </source>
</evidence>
<keyword evidence="13" id="KW-1185">Reference proteome</keyword>
<keyword evidence="12" id="KW-0328">Glycosyltransferase</keyword>
<comment type="similarity">
    <text evidence="2 9">Belongs to the NAPRTase family.</text>
</comment>
<dbReference type="NCBIfam" id="NF009131">
    <property type="entry name" value="PRK12484.1"/>
    <property type="match status" value="1"/>
</dbReference>
<dbReference type="Pfam" id="PF17767">
    <property type="entry name" value="NAPRTase_N"/>
    <property type="match status" value="1"/>
</dbReference>
<protein>
    <recommendedName>
        <fullName evidence="3 9">Nicotinate phosphoribosyltransferase</fullName>
        <ecNumber evidence="3 9">6.3.4.21</ecNumber>
    </recommendedName>
</protein>
<evidence type="ECO:0000256" key="4">
    <source>
        <dbReference type="ARBA" id="ARBA00022553"/>
    </source>
</evidence>
<dbReference type="AlphaFoldDB" id="A0A941AJ80"/>
<feature type="domain" description="Nicotinate/nicotinamide phosphoribosyltransferase" evidence="10">
    <location>
        <begin position="148"/>
        <end position="268"/>
    </location>
</feature>
<keyword evidence="7 9" id="KW-0808">Transferase</keyword>
<comment type="function">
    <text evidence="9">Catalyzes the first step in the biosynthesis of NAD from nicotinic acid, the ATP-dependent synthesis of beta-nicotinate D-ribonucleotide from nicotinate and 5-phospho-D-ribose 1-phosphate.</text>
</comment>
<comment type="caution">
    <text evidence="12">The sequence shown here is derived from an EMBL/GenBank/DDBJ whole genome shotgun (WGS) entry which is preliminary data.</text>
</comment>
<dbReference type="Gene3D" id="3.20.140.10">
    <property type="entry name" value="nicotinate phosphoribosyltransferase"/>
    <property type="match status" value="2"/>
</dbReference>
<keyword evidence="6 9" id="KW-0662">Pyridine nucleotide biosynthesis</keyword>
<dbReference type="GO" id="GO:0004516">
    <property type="term" value="F:nicotinate phosphoribosyltransferase activity"/>
    <property type="evidence" value="ECO:0007669"/>
    <property type="project" value="UniProtKB-UniRule"/>
</dbReference>
<gene>
    <name evidence="12" type="ORF">JOL79_08870</name>
</gene>
<dbReference type="EC" id="6.3.4.21" evidence="3 9"/>
<dbReference type="Pfam" id="PF04095">
    <property type="entry name" value="NAPRTase"/>
    <property type="match status" value="1"/>
</dbReference>
<evidence type="ECO:0000256" key="3">
    <source>
        <dbReference type="ARBA" id="ARBA00013236"/>
    </source>
</evidence>
<dbReference type="InterPro" id="IPR040727">
    <property type="entry name" value="NAPRTase_N"/>
</dbReference>
<sequence>MTGGLVTDLYELNMAASYLRRGMTDAATFSLFVRRPPANRGFLVAAGLDDCLSYLESFRFGAAELDYLGRHLGYDRDLLRALERLRFTGDVWALPEGRVALPGEPIIEVTAPIAEAQLVETVLLNHVTFQTTVATKAVRCVLAAGKARVVDFSMRRTHGIEAAMTVARVSAIAGFAATSNVEAARRYGLSAVGTMAHSYVEAFEDDEAAFAAFAADLPAIARARPGRATFLVDTYDTVAGVRAAVAVARRMGLGDRVGVRLDSGDLLELSLAARRILDESGMPGAEILASGGLDEFSIADLVDARAPIDAYAVGTRMGVSADAPYLDSAYKLVAYGDRPVMKLSTGKVTLPGAKQVFRGPGGDVIGLRDEPPPPGCRPLLIEVMTGGRRAGPPEDLGVTRARCAADVAGLPEAARALRAPVGPPVRHSEALDRLTAEVGARLRAGSVRRRPWSG</sequence>
<dbReference type="SUPFAM" id="SSF51690">
    <property type="entry name" value="Nicotinate/Quinolinate PRTase C-terminal domain-like"/>
    <property type="match status" value="1"/>
</dbReference>
<dbReference type="InterPro" id="IPR036068">
    <property type="entry name" value="Nicotinate_pribotase-like_C"/>
</dbReference>
<organism evidence="12 13">
    <name type="scientific">Microbispora oryzae</name>
    <dbReference type="NCBI Taxonomy" id="2806554"/>
    <lineage>
        <taxon>Bacteria</taxon>
        <taxon>Bacillati</taxon>
        <taxon>Actinomycetota</taxon>
        <taxon>Actinomycetes</taxon>
        <taxon>Streptosporangiales</taxon>
        <taxon>Streptosporangiaceae</taxon>
        <taxon>Microbispora</taxon>
    </lineage>
</organism>
<accession>A0A941AJ80</accession>
<evidence type="ECO:0000259" key="11">
    <source>
        <dbReference type="Pfam" id="PF17767"/>
    </source>
</evidence>
<dbReference type="InterPro" id="IPR007229">
    <property type="entry name" value="Nic_PRibTrfase-Fam"/>
</dbReference>
<evidence type="ECO:0000259" key="10">
    <source>
        <dbReference type="Pfam" id="PF04095"/>
    </source>
</evidence>
<comment type="catalytic activity">
    <reaction evidence="8 9">
        <text>5-phospho-alpha-D-ribose 1-diphosphate + nicotinate + ATP + H2O = nicotinate beta-D-ribonucleotide + ADP + phosphate + diphosphate</text>
        <dbReference type="Rhea" id="RHEA:36163"/>
        <dbReference type="ChEBI" id="CHEBI:15377"/>
        <dbReference type="ChEBI" id="CHEBI:30616"/>
        <dbReference type="ChEBI" id="CHEBI:32544"/>
        <dbReference type="ChEBI" id="CHEBI:33019"/>
        <dbReference type="ChEBI" id="CHEBI:43474"/>
        <dbReference type="ChEBI" id="CHEBI:57502"/>
        <dbReference type="ChEBI" id="CHEBI:58017"/>
        <dbReference type="ChEBI" id="CHEBI:456216"/>
        <dbReference type="EC" id="6.3.4.21"/>
    </reaction>
</comment>
<dbReference type="GO" id="GO:0005829">
    <property type="term" value="C:cytosol"/>
    <property type="evidence" value="ECO:0007669"/>
    <property type="project" value="TreeGrafter"/>
</dbReference>
<dbReference type="NCBIfam" id="TIGR01513">
    <property type="entry name" value="NAPRTase_put"/>
    <property type="match status" value="1"/>
</dbReference>
<evidence type="ECO:0000313" key="12">
    <source>
        <dbReference type="EMBL" id="MBP2703918.1"/>
    </source>
</evidence>